<evidence type="ECO:0000256" key="3">
    <source>
        <dbReference type="ARBA" id="ARBA00023163"/>
    </source>
</evidence>
<dbReference type="Pfam" id="PF01638">
    <property type="entry name" value="HxlR"/>
    <property type="match status" value="1"/>
</dbReference>
<gene>
    <name evidence="5" type="ORF">DZC73_20480</name>
</gene>
<dbReference type="AlphaFoldDB" id="A0A3N7HKS1"/>
<sequence length="151" mass="15981">MSITSLGESVTAQGRNGGVGSVFATDCPSRAVLQHVTSRWGLLILLLLLKGSRRFSELRHGIDGVSEKMLAQSLRALEADGFVIRTVQEQVPPRVEYGLSAIGVEVALHVEALADWIEANLPRIQQAAPEALDGAADTPGVRLDIVGGESG</sequence>
<dbReference type="Gene3D" id="1.10.10.10">
    <property type="entry name" value="Winged helix-like DNA-binding domain superfamily/Winged helix DNA-binding domain"/>
    <property type="match status" value="1"/>
</dbReference>
<dbReference type="EMBL" id="QUSW01000006">
    <property type="protein sequence ID" value="RQP22684.1"/>
    <property type="molecule type" value="Genomic_DNA"/>
</dbReference>
<dbReference type="InterPro" id="IPR036388">
    <property type="entry name" value="WH-like_DNA-bd_sf"/>
</dbReference>
<dbReference type="GO" id="GO:0003677">
    <property type="term" value="F:DNA binding"/>
    <property type="evidence" value="ECO:0007669"/>
    <property type="project" value="UniProtKB-KW"/>
</dbReference>
<keyword evidence="3" id="KW-0804">Transcription</keyword>
<evidence type="ECO:0000313" key="5">
    <source>
        <dbReference type="EMBL" id="RQP22684.1"/>
    </source>
</evidence>
<reference evidence="5 6" key="2">
    <citation type="submission" date="2018-12" db="EMBL/GenBank/DDBJ databases">
        <title>Rhizobacter gummiphilus sp. nov., a rubber-degrading bacterium isolated from the soil of a botanical garden in Japan.</title>
        <authorList>
            <person name="Shunsuke S.S."/>
        </authorList>
    </citation>
    <scope>NUCLEOTIDE SEQUENCE [LARGE SCALE GENOMIC DNA]</scope>
    <source>
        <strain evidence="5 6">S-16</strain>
    </source>
</reference>
<proteinExistence type="predicted"/>
<dbReference type="InterPro" id="IPR036390">
    <property type="entry name" value="WH_DNA-bd_sf"/>
</dbReference>
<evidence type="ECO:0000256" key="2">
    <source>
        <dbReference type="ARBA" id="ARBA00023125"/>
    </source>
</evidence>
<dbReference type="RefSeq" id="WP_124542251.1">
    <property type="nucleotide sequence ID" value="NZ_QUSW01000006.1"/>
</dbReference>
<dbReference type="InterPro" id="IPR002577">
    <property type="entry name" value="HTH_HxlR"/>
</dbReference>
<comment type="caution">
    <text evidence="5">The sequence shown here is derived from an EMBL/GenBank/DDBJ whole genome shotgun (WGS) entry which is preliminary data.</text>
</comment>
<keyword evidence="2" id="KW-0238">DNA-binding</keyword>
<reference evidence="5 6" key="1">
    <citation type="submission" date="2018-08" db="EMBL/GenBank/DDBJ databases">
        <authorList>
            <person name="Khan S.A."/>
            <person name="Jeon C.O."/>
            <person name="Chun B.H."/>
            <person name="Jeong S.E."/>
        </authorList>
    </citation>
    <scope>NUCLEOTIDE SEQUENCE [LARGE SCALE GENOMIC DNA]</scope>
    <source>
        <strain evidence="5 6">S-16</strain>
    </source>
</reference>
<dbReference type="Proteomes" id="UP000267464">
    <property type="component" value="Unassembled WGS sequence"/>
</dbReference>
<dbReference type="SUPFAM" id="SSF46785">
    <property type="entry name" value="Winged helix' DNA-binding domain"/>
    <property type="match status" value="1"/>
</dbReference>
<dbReference type="OrthoDB" id="9807069at2"/>
<dbReference type="PANTHER" id="PTHR33204">
    <property type="entry name" value="TRANSCRIPTIONAL REGULATOR, MARR FAMILY"/>
    <property type="match status" value="1"/>
</dbReference>
<dbReference type="PANTHER" id="PTHR33204:SF37">
    <property type="entry name" value="HTH-TYPE TRANSCRIPTIONAL REGULATOR YODB"/>
    <property type="match status" value="1"/>
</dbReference>
<evidence type="ECO:0000256" key="1">
    <source>
        <dbReference type="ARBA" id="ARBA00023015"/>
    </source>
</evidence>
<evidence type="ECO:0000259" key="4">
    <source>
        <dbReference type="PROSITE" id="PS51118"/>
    </source>
</evidence>
<organism evidence="5 6">
    <name type="scientific">Piscinibacter terrae</name>
    <dbReference type="NCBI Taxonomy" id="2496871"/>
    <lineage>
        <taxon>Bacteria</taxon>
        <taxon>Pseudomonadati</taxon>
        <taxon>Pseudomonadota</taxon>
        <taxon>Betaproteobacteria</taxon>
        <taxon>Burkholderiales</taxon>
        <taxon>Sphaerotilaceae</taxon>
        <taxon>Piscinibacter</taxon>
    </lineage>
</organism>
<protein>
    <submittedName>
        <fullName evidence="5">Transcriptional regulator</fullName>
    </submittedName>
</protein>
<evidence type="ECO:0000313" key="6">
    <source>
        <dbReference type="Proteomes" id="UP000267464"/>
    </source>
</evidence>
<feature type="domain" description="HTH hxlR-type" evidence="4">
    <location>
        <begin position="27"/>
        <end position="125"/>
    </location>
</feature>
<keyword evidence="6" id="KW-1185">Reference proteome</keyword>
<keyword evidence="1" id="KW-0805">Transcription regulation</keyword>
<accession>A0A3N7HKS1</accession>
<dbReference type="PROSITE" id="PS51118">
    <property type="entry name" value="HTH_HXLR"/>
    <property type="match status" value="1"/>
</dbReference>
<name>A0A3N7HKS1_9BURK</name>